<dbReference type="InterPro" id="IPR040151">
    <property type="entry name" value="Gfd2/YDR514C-like"/>
</dbReference>
<evidence type="ECO:0000256" key="1">
    <source>
        <dbReference type="SAM" id="Coils"/>
    </source>
</evidence>
<dbReference type="VEuPathDB" id="FungiDB:BTJ68_04793"/>
<feature type="coiled-coil region" evidence="1">
    <location>
        <begin position="289"/>
        <end position="323"/>
    </location>
</feature>
<feature type="region of interest" description="Disordered" evidence="2">
    <location>
        <begin position="613"/>
        <end position="689"/>
    </location>
</feature>
<feature type="region of interest" description="Disordered" evidence="2">
    <location>
        <begin position="60"/>
        <end position="81"/>
    </location>
</feature>
<dbReference type="PANTHER" id="PTHR28083">
    <property type="entry name" value="GOOD FOR FULL DBP5 ACTIVITY PROTEIN 2"/>
    <property type="match status" value="1"/>
</dbReference>
<keyword evidence="1" id="KW-0175">Coiled coil</keyword>
<proteinExistence type="predicted"/>
<evidence type="ECO:0000256" key="2">
    <source>
        <dbReference type="SAM" id="MobiDB-lite"/>
    </source>
</evidence>
<protein>
    <recommendedName>
        <fullName evidence="3">Gfd2/YDR514C-like C-terminal domain-containing protein</fullName>
    </recommendedName>
</protein>
<dbReference type="SUPFAM" id="SSF53098">
    <property type="entry name" value="Ribonuclease H-like"/>
    <property type="match status" value="1"/>
</dbReference>
<evidence type="ECO:0000259" key="3">
    <source>
        <dbReference type="Pfam" id="PF21762"/>
    </source>
</evidence>
<accession>A0A3M7DVA5</accession>
<dbReference type="Gene3D" id="3.30.420.10">
    <property type="entry name" value="Ribonuclease H-like superfamily/Ribonuclease H"/>
    <property type="match status" value="1"/>
</dbReference>
<evidence type="ECO:0000313" key="5">
    <source>
        <dbReference type="Proteomes" id="UP000269276"/>
    </source>
</evidence>
<dbReference type="Proteomes" id="UP000269276">
    <property type="component" value="Unassembled WGS sequence"/>
</dbReference>
<organism evidence="4 5">
    <name type="scientific">Hortaea werneckii</name>
    <name type="common">Black yeast</name>
    <name type="synonym">Cladosporium werneckii</name>
    <dbReference type="NCBI Taxonomy" id="91943"/>
    <lineage>
        <taxon>Eukaryota</taxon>
        <taxon>Fungi</taxon>
        <taxon>Dikarya</taxon>
        <taxon>Ascomycota</taxon>
        <taxon>Pezizomycotina</taxon>
        <taxon>Dothideomycetes</taxon>
        <taxon>Dothideomycetidae</taxon>
        <taxon>Mycosphaerellales</taxon>
        <taxon>Teratosphaeriaceae</taxon>
        <taxon>Hortaea</taxon>
    </lineage>
</organism>
<dbReference type="InterPro" id="IPR048519">
    <property type="entry name" value="Gfd2/YDR514C-like_C"/>
</dbReference>
<dbReference type="GO" id="GO:0005634">
    <property type="term" value="C:nucleus"/>
    <property type="evidence" value="ECO:0007669"/>
    <property type="project" value="TreeGrafter"/>
</dbReference>
<feature type="domain" description="Gfd2/YDR514C-like C-terminal" evidence="3">
    <location>
        <begin position="380"/>
        <end position="580"/>
    </location>
</feature>
<gene>
    <name evidence="4" type="ORF">D0863_07366</name>
</gene>
<comment type="caution">
    <text evidence="4">The sequence shown here is derived from an EMBL/GenBank/DDBJ whole genome shotgun (WGS) entry which is preliminary data.</text>
</comment>
<reference evidence="4 5" key="1">
    <citation type="journal article" date="2018" name="BMC Genomics">
        <title>Genomic evidence for intraspecific hybridization in a clonal and extremely halotolerant yeast.</title>
        <authorList>
            <person name="Gostincar C."/>
            <person name="Stajich J.E."/>
            <person name="Zupancic J."/>
            <person name="Zalar P."/>
            <person name="Gunde-Cimerman N."/>
        </authorList>
    </citation>
    <scope>NUCLEOTIDE SEQUENCE [LARGE SCALE GENOMIC DNA]</scope>
    <source>
        <strain evidence="4 5">EXF-2682</strain>
    </source>
</reference>
<dbReference type="PANTHER" id="PTHR28083:SF1">
    <property type="entry name" value="GOOD FOR FULL DBP5 ACTIVITY PROTEIN 2"/>
    <property type="match status" value="1"/>
</dbReference>
<feature type="compositionally biased region" description="Basic and acidic residues" evidence="2">
    <location>
        <begin position="70"/>
        <end position="81"/>
    </location>
</feature>
<dbReference type="Pfam" id="PF21762">
    <property type="entry name" value="DEDDh_C"/>
    <property type="match status" value="1"/>
</dbReference>
<dbReference type="AlphaFoldDB" id="A0A3M7DVA5"/>
<sequence>MLDGCDPTLAGLQTPIAASRHFKKGLLITSPVSTGANKTLSHIMPPLPPLERFLNLAGGEQTLPPISKPRTKEKPISRSEELEKLPSVEEVVAECERENAAYRLQNLALFPSGTQPQANSPQQPTQAGMTVPAPSMQELTSSDLLLDPRAGEPAPQGISFTPFLAVTKFCYKYVPHAYQQTLATAFFDANKIWCREWDLYYVWSTHYPTAKAITFVPESQLQTLLDEINKAFPRANIKLTDSLREEGLSISFDALPQDLRPRWLGHSRSRDQHDSWVAALKPPDSTSTAEMAQRDLAKFKEYMEKAQEASKAKSKAKKKAQSQASYYRKQEAGKQVLRAQRYLGLATKSEGDLIEGMSDLSPAAIDPINPPCHPCEQDTVIIAIDCEAYERQPKVITEVGVATLDTHDLRGQAPGQAGLEWHKSIRARHFRIRENKHLVNHEFCEGNPDKFDFGTTEFVGKDQISSVLTSCFHPPYSKLADDKSTSTTTGKATDTEERRNIILLGHDISQDINYLHSLGFSVLNRGNLLEVLDSATMYQAYRHETNPASLGSICHHFNMSAWHPHNAGNDAVHTIWAFLAIAVQDAAQRGDKAIEQKFAQEAAQRKEKLIQDAEEKADEDAQGWTVQGDVDGGEAVKPSEKYEQKKGKDGKPVFGPARPPPPPPPPPPLNPADSASGGLFTVGGAPLDV</sequence>
<dbReference type="EMBL" id="QWIP01000248">
    <property type="protein sequence ID" value="RMY68070.1"/>
    <property type="molecule type" value="Genomic_DNA"/>
</dbReference>
<dbReference type="InterPro" id="IPR012337">
    <property type="entry name" value="RNaseH-like_sf"/>
</dbReference>
<dbReference type="GO" id="GO:0003676">
    <property type="term" value="F:nucleic acid binding"/>
    <property type="evidence" value="ECO:0007669"/>
    <property type="project" value="InterPro"/>
</dbReference>
<feature type="compositionally biased region" description="Pro residues" evidence="2">
    <location>
        <begin position="657"/>
        <end position="670"/>
    </location>
</feature>
<feature type="compositionally biased region" description="Basic and acidic residues" evidence="2">
    <location>
        <begin position="637"/>
        <end position="651"/>
    </location>
</feature>
<dbReference type="InterPro" id="IPR036397">
    <property type="entry name" value="RNaseH_sf"/>
</dbReference>
<evidence type="ECO:0000313" key="4">
    <source>
        <dbReference type="EMBL" id="RMY68070.1"/>
    </source>
</evidence>
<name>A0A3M7DVA5_HORWE</name>
<dbReference type="OrthoDB" id="5953249at2759"/>